<evidence type="ECO:0000256" key="3">
    <source>
        <dbReference type="ARBA" id="ARBA00023163"/>
    </source>
</evidence>
<feature type="domain" description="BRK" evidence="5">
    <location>
        <begin position="22"/>
        <end position="58"/>
    </location>
</feature>
<evidence type="ECO:0000313" key="7">
    <source>
        <dbReference type="Proteomes" id="UP001157974"/>
    </source>
</evidence>
<organism evidence="6 7">
    <name type="scientific">Rhodosorus marinus</name>
    <dbReference type="NCBI Taxonomy" id="101924"/>
    <lineage>
        <taxon>Eukaryota</taxon>
        <taxon>Rhodophyta</taxon>
        <taxon>Stylonematophyceae</taxon>
        <taxon>Stylonematales</taxon>
        <taxon>Stylonemataceae</taxon>
        <taxon>Rhodosorus</taxon>
    </lineage>
</organism>
<dbReference type="EMBL" id="JAMWBK010000008">
    <property type="protein sequence ID" value="KAJ8902815.1"/>
    <property type="molecule type" value="Genomic_DNA"/>
</dbReference>
<reference evidence="6 7" key="1">
    <citation type="journal article" date="2023" name="Nat. Commun.">
        <title>Origin of minicircular mitochondrial genomes in red algae.</title>
        <authorList>
            <person name="Lee Y."/>
            <person name="Cho C.H."/>
            <person name="Lee Y.M."/>
            <person name="Park S.I."/>
            <person name="Yang J.H."/>
            <person name="West J.A."/>
            <person name="Bhattacharya D."/>
            <person name="Yoon H.S."/>
        </authorList>
    </citation>
    <scope>NUCLEOTIDE SEQUENCE [LARGE SCALE GENOMIC DNA]</scope>
    <source>
        <strain evidence="6 7">CCMP1338</strain>
        <tissue evidence="6">Whole cell</tissue>
    </source>
</reference>
<evidence type="ECO:0000259" key="5">
    <source>
        <dbReference type="Pfam" id="PF07533"/>
    </source>
</evidence>
<comment type="caution">
    <text evidence="6">The sequence shown here is derived from an EMBL/GenBank/DDBJ whole genome shotgun (WGS) entry which is preliminary data.</text>
</comment>
<name>A0AAV8UJX0_9RHOD</name>
<dbReference type="InterPro" id="IPR037259">
    <property type="entry name" value="BRK_sf"/>
</dbReference>
<dbReference type="AlphaFoldDB" id="A0AAV8UJX0"/>
<dbReference type="Proteomes" id="UP001157974">
    <property type="component" value="Unassembled WGS sequence"/>
</dbReference>
<keyword evidence="7" id="KW-1185">Reference proteome</keyword>
<protein>
    <recommendedName>
        <fullName evidence="5">BRK domain-containing protein</fullName>
    </recommendedName>
</protein>
<comment type="subcellular location">
    <subcellularLocation>
        <location evidence="1">Nucleus</location>
    </subcellularLocation>
</comment>
<evidence type="ECO:0000256" key="4">
    <source>
        <dbReference type="ARBA" id="ARBA00023242"/>
    </source>
</evidence>
<evidence type="ECO:0000256" key="1">
    <source>
        <dbReference type="ARBA" id="ARBA00004123"/>
    </source>
</evidence>
<dbReference type="InterPro" id="IPR006576">
    <property type="entry name" value="BRK_domain"/>
</dbReference>
<keyword evidence="3" id="KW-0804">Transcription</keyword>
<accession>A0AAV8UJX0</accession>
<evidence type="ECO:0000313" key="6">
    <source>
        <dbReference type="EMBL" id="KAJ8902815.1"/>
    </source>
</evidence>
<proteinExistence type="predicted"/>
<dbReference type="Pfam" id="PF07533">
    <property type="entry name" value="BRK"/>
    <property type="match status" value="1"/>
</dbReference>
<sequence length="228" mass="25717">MNCAVMSPVSTTTRSPEWSENDHVTIWNRVEKRKVAGNAAPLRRNLQKYLEKHPECEVYTTQNDGNIKNRKRRKSTLSASNETVASVESSVHVPIWNIKEKRKIAGNAAPLAKNLTSYLASHLDAEVYDGQDMRKGKVPRKMAVVEEVAFTGAMTDSNPENRIPIDPWLSESVTSEEILSDDDHWEAIHNNFNNWGAERNADFGIDMSLCFTSLQPLEPPEFDASVYL</sequence>
<dbReference type="Gene3D" id="3.40.5.120">
    <property type="match status" value="2"/>
</dbReference>
<keyword evidence="4" id="KW-0539">Nucleus</keyword>
<evidence type="ECO:0000256" key="2">
    <source>
        <dbReference type="ARBA" id="ARBA00023015"/>
    </source>
</evidence>
<gene>
    <name evidence="6" type="ORF">NDN08_006135</name>
</gene>
<keyword evidence="2" id="KW-0805">Transcription regulation</keyword>
<dbReference type="SUPFAM" id="SSF160481">
    <property type="entry name" value="BRK domain-like"/>
    <property type="match status" value="2"/>
</dbReference>
<dbReference type="GO" id="GO:0005634">
    <property type="term" value="C:nucleus"/>
    <property type="evidence" value="ECO:0007669"/>
    <property type="project" value="UniProtKB-SubCell"/>
</dbReference>